<feature type="region of interest" description="Disordered" evidence="1">
    <location>
        <begin position="1"/>
        <end position="24"/>
    </location>
</feature>
<feature type="region of interest" description="Disordered" evidence="1">
    <location>
        <begin position="67"/>
        <end position="106"/>
    </location>
</feature>
<reference evidence="2 3" key="1">
    <citation type="submission" date="2018-07" db="EMBL/GenBank/DDBJ databases">
        <title>The role of parmesan cheese in vectoring bovine microbiota.</title>
        <authorList>
            <person name="Lugli G.A."/>
            <person name="Milani C."/>
        </authorList>
    </citation>
    <scope>NUCLEOTIDE SEQUENCE [LARGE SCALE GENOMIC DNA]</scope>
    <source>
        <strain evidence="2 3">BMONG18</strain>
    </source>
</reference>
<accession>A0A423UE29</accession>
<sequence>MTGTGHTEAAGRQNEAYTPTTEEVRECWTTRNDIGNPYETDADVEERHHEESVKFDRWLRTVKAEAWHEGQERGWTDAMESVQPDDTAVSRALAGVSPNPYESEES</sequence>
<evidence type="ECO:0000313" key="2">
    <source>
        <dbReference type="EMBL" id="ROT86957.1"/>
    </source>
</evidence>
<dbReference type="EMBL" id="QRAJ01000004">
    <property type="protein sequence ID" value="ROT86957.1"/>
    <property type="molecule type" value="Genomic_DNA"/>
</dbReference>
<name>A0A423UE29_9BIFI</name>
<evidence type="ECO:0000256" key="1">
    <source>
        <dbReference type="SAM" id="MobiDB-lite"/>
    </source>
</evidence>
<evidence type="ECO:0000313" key="3">
    <source>
        <dbReference type="Proteomes" id="UP000285266"/>
    </source>
</evidence>
<dbReference type="RefSeq" id="WP_123644877.1">
    <property type="nucleotide sequence ID" value="NZ_QRAJ01000004.1"/>
</dbReference>
<dbReference type="Proteomes" id="UP000285266">
    <property type="component" value="Unassembled WGS sequence"/>
</dbReference>
<proteinExistence type="predicted"/>
<organism evidence="2 3">
    <name type="scientific">Bifidobacterium mongoliense</name>
    <dbReference type="NCBI Taxonomy" id="518643"/>
    <lineage>
        <taxon>Bacteria</taxon>
        <taxon>Bacillati</taxon>
        <taxon>Actinomycetota</taxon>
        <taxon>Actinomycetes</taxon>
        <taxon>Bifidobacteriales</taxon>
        <taxon>Bifidobacteriaceae</taxon>
        <taxon>Bifidobacterium</taxon>
    </lineage>
</organism>
<comment type="caution">
    <text evidence="2">The sequence shown here is derived from an EMBL/GenBank/DDBJ whole genome shotgun (WGS) entry which is preliminary data.</text>
</comment>
<gene>
    <name evidence="2" type="ORF">BMONG18_0956</name>
</gene>
<dbReference type="AlphaFoldDB" id="A0A423UE29"/>
<protein>
    <submittedName>
        <fullName evidence="2">Uncharacterized protein</fullName>
    </submittedName>
</protein>